<dbReference type="Proteomes" id="UP000822688">
    <property type="component" value="Chromosome 9"/>
</dbReference>
<evidence type="ECO:0000256" key="1">
    <source>
        <dbReference type="SAM" id="Phobius"/>
    </source>
</evidence>
<evidence type="ECO:0000313" key="3">
    <source>
        <dbReference type="Proteomes" id="UP000822688"/>
    </source>
</evidence>
<feature type="transmembrane region" description="Helical" evidence="1">
    <location>
        <begin position="135"/>
        <end position="158"/>
    </location>
</feature>
<comment type="caution">
    <text evidence="2">The sequence shown here is derived from an EMBL/GenBank/DDBJ whole genome shotgun (WGS) entry which is preliminary data.</text>
</comment>
<keyword evidence="1" id="KW-0472">Membrane</keyword>
<keyword evidence="1" id="KW-0812">Transmembrane</keyword>
<dbReference type="AlphaFoldDB" id="A0A8T0GR11"/>
<organism evidence="2 3">
    <name type="scientific">Ceratodon purpureus</name>
    <name type="common">Fire moss</name>
    <name type="synonym">Dicranum purpureum</name>
    <dbReference type="NCBI Taxonomy" id="3225"/>
    <lineage>
        <taxon>Eukaryota</taxon>
        <taxon>Viridiplantae</taxon>
        <taxon>Streptophyta</taxon>
        <taxon>Embryophyta</taxon>
        <taxon>Bryophyta</taxon>
        <taxon>Bryophytina</taxon>
        <taxon>Bryopsida</taxon>
        <taxon>Dicranidae</taxon>
        <taxon>Pseudoditrichales</taxon>
        <taxon>Ditrichaceae</taxon>
        <taxon>Ceratodon</taxon>
    </lineage>
</organism>
<protein>
    <submittedName>
        <fullName evidence="2">Uncharacterized protein</fullName>
    </submittedName>
</protein>
<reference evidence="2" key="1">
    <citation type="submission" date="2020-06" db="EMBL/GenBank/DDBJ databases">
        <title>WGS assembly of Ceratodon purpureus strain R40.</title>
        <authorList>
            <person name="Carey S.B."/>
            <person name="Jenkins J."/>
            <person name="Shu S."/>
            <person name="Lovell J.T."/>
            <person name="Sreedasyam A."/>
            <person name="Maumus F."/>
            <person name="Tiley G.P."/>
            <person name="Fernandez-Pozo N."/>
            <person name="Barry K."/>
            <person name="Chen C."/>
            <person name="Wang M."/>
            <person name="Lipzen A."/>
            <person name="Daum C."/>
            <person name="Saski C.A."/>
            <person name="Payton A.C."/>
            <person name="Mcbreen J.C."/>
            <person name="Conrad R.E."/>
            <person name="Kollar L.M."/>
            <person name="Olsson S."/>
            <person name="Huttunen S."/>
            <person name="Landis J.B."/>
            <person name="Wickett N.J."/>
            <person name="Johnson M.G."/>
            <person name="Rensing S.A."/>
            <person name="Grimwood J."/>
            <person name="Schmutz J."/>
            <person name="Mcdaniel S.F."/>
        </authorList>
    </citation>
    <scope>NUCLEOTIDE SEQUENCE</scope>
    <source>
        <strain evidence="2">R40</strain>
    </source>
</reference>
<sequence length="168" mass="18739">MEFNLDWTQTKLSAGSLVRSESVRCNLRETDLGRRVRGEVRPRQCEERGSGSWCGICGGVVPGRWWTELDAVWGSGEVERGARGWGGVRERGCAAFCGRRATVVVDLRSERHTETESESVCAHLRLSLSSASLSTFYFFLLLFPLLPSVYFLLSGLLFPLSSTMFLPI</sequence>
<dbReference type="EMBL" id="CM026430">
    <property type="protein sequence ID" value="KAG0562071.1"/>
    <property type="molecule type" value="Genomic_DNA"/>
</dbReference>
<gene>
    <name evidence="2" type="ORF">KC19_9G115700</name>
</gene>
<evidence type="ECO:0000313" key="2">
    <source>
        <dbReference type="EMBL" id="KAG0562071.1"/>
    </source>
</evidence>
<name>A0A8T0GR11_CERPU</name>
<proteinExistence type="predicted"/>
<keyword evidence="3" id="KW-1185">Reference proteome</keyword>
<accession>A0A8T0GR11</accession>
<keyword evidence="1" id="KW-1133">Transmembrane helix</keyword>